<dbReference type="InParanoid" id="C5LN98"/>
<dbReference type="InterPro" id="IPR036188">
    <property type="entry name" value="FAD/NAD-bd_sf"/>
</dbReference>
<dbReference type="OrthoDB" id="10478170at2759"/>
<dbReference type="OMA" id="MREWGSS"/>
<dbReference type="Proteomes" id="UP000007800">
    <property type="component" value="Unassembled WGS sequence"/>
</dbReference>
<organism evidence="2">
    <name type="scientific">Perkinsus marinus (strain ATCC 50983 / TXsc)</name>
    <dbReference type="NCBI Taxonomy" id="423536"/>
    <lineage>
        <taxon>Eukaryota</taxon>
        <taxon>Sar</taxon>
        <taxon>Alveolata</taxon>
        <taxon>Perkinsozoa</taxon>
        <taxon>Perkinsea</taxon>
        <taxon>Perkinsida</taxon>
        <taxon>Perkinsidae</taxon>
        <taxon>Perkinsus</taxon>
    </lineage>
</organism>
<proteinExistence type="predicted"/>
<evidence type="ECO:0000313" key="1">
    <source>
        <dbReference type="EMBL" id="EER01777.1"/>
    </source>
</evidence>
<gene>
    <name evidence="1" type="ORF">Pmar_PMAR015519</name>
</gene>
<evidence type="ECO:0000313" key="2">
    <source>
        <dbReference type="Proteomes" id="UP000007800"/>
    </source>
</evidence>
<reference evidence="1 2" key="1">
    <citation type="submission" date="2008-07" db="EMBL/GenBank/DDBJ databases">
        <authorList>
            <person name="El-Sayed N."/>
            <person name="Caler E."/>
            <person name="Inman J."/>
            <person name="Amedeo P."/>
            <person name="Hass B."/>
            <person name="Wortman J."/>
        </authorList>
    </citation>
    <scope>NUCLEOTIDE SEQUENCE [LARGE SCALE GENOMIC DNA]</scope>
    <source>
        <strain evidence="2">ATCC 50983 / TXsc</strain>
    </source>
</reference>
<protein>
    <submittedName>
        <fullName evidence="1">Uncharacterized protein</fullName>
    </submittedName>
</protein>
<accession>C5LN98</accession>
<keyword evidence="2" id="KW-1185">Reference proteome</keyword>
<sequence length="321" mass="34516">MAAFPLVRVLASSSHRLPGMAAAALLAEALPRGSRVEMYEVPSRRGPVGHGCEFRASKLHGRKECLTLLKLLDVPDCDIIPGHIENSSRWLIGKDLSSSPSSLTQIPKFIDSIRYAPECVLEPLWARGPMANQDESIKSFIARRFSRSASRRFADVFAASQCGASGDTVSLRSCVPHAYTTEAWRRSVLWGPFLDMLRPSSAAPTGDCQLDLPVDVGEFLQRSIATGGRVWTVAGGTKRLEKDLARFIEGNPSVTKPEARPLSPSDFAALLGPEAQAIVAVMSPKELFSLVAGQGQLSELSAGAVEALSAETEVMMIIAGE</sequence>
<dbReference type="GeneID" id="9040359"/>
<dbReference type="AlphaFoldDB" id="C5LN98"/>
<dbReference type="RefSeq" id="XP_002769059.1">
    <property type="nucleotide sequence ID" value="XM_002769013.1"/>
</dbReference>
<name>C5LN98_PERM5</name>
<dbReference type="Gene3D" id="3.50.50.60">
    <property type="entry name" value="FAD/NAD(P)-binding domain"/>
    <property type="match status" value="1"/>
</dbReference>
<dbReference type="EMBL" id="GG683749">
    <property type="protein sequence ID" value="EER01777.1"/>
    <property type="molecule type" value="Genomic_DNA"/>
</dbReference>